<comment type="caution">
    <text evidence="1">The sequence shown here is derived from an EMBL/GenBank/DDBJ whole genome shotgun (WGS) entry which is preliminary data.</text>
</comment>
<accession>A0ACC6T6C6</accession>
<dbReference type="EMBL" id="JAMYRI010000021">
    <property type="protein sequence ID" value="MER9287472.1"/>
    <property type="molecule type" value="Genomic_DNA"/>
</dbReference>
<reference evidence="1 2" key="1">
    <citation type="journal article" date="2024" name="Proc. Natl. Acad. Sci. U.S.A.">
        <title>The evolutionary genomics of adaptation to stress in wild rhizobium bacteria.</title>
        <authorList>
            <person name="Kehlet-Delgado H."/>
            <person name="Montoya A.P."/>
            <person name="Jensen K.T."/>
            <person name="Wendlandt C.E."/>
            <person name="Dexheimer C."/>
            <person name="Roberts M."/>
            <person name="Torres Martinez L."/>
            <person name="Friesen M.L."/>
            <person name="Griffitts J.S."/>
            <person name="Porter S.S."/>
        </authorList>
    </citation>
    <scope>NUCLEOTIDE SEQUENCE [LARGE SCALE GENOMIC DNA]</scope>
    <source>
        <strain evidence="1 2">M0468</strain>
    </source>
</reference>
<proteinExistence type="predicted"/>
<evidence type="ECO:0000313" key="2">
    <source>
        <dbReference type="Proteomes" id="UP001480082"/>
    </source>
</evidence>
<keyword evidence="2" id="KW-1185">Reference proteome</keyword>
<sequence>MNAMTVNVEAASMPLFALRQCVSDGEWTGHVIAGPCGRGLYVVERLYDDEARFAIVHGSRLAPAVLTTDEEYLAGEILLAA</sequence>
<gene>
    <name evidence="1" type="ORF">NKI81_26605</name>
</gene>
<organism evidence="1 2">
    <name type="scientific">Mesorhizobium australicum</name>
    <dbReference type="NCBI Taxonomy" id="536018"/>
    <lineage>
        <taxon>Bacteria</taxon>
        <taxon>Pseudomonadati</taxon>
        <taxon>Pseudomonadota</taxon>
        <taxon>Alphaproteobacteria</taxon>
        <taxon>Hyphomicrobiales</taxon>
        <taxon>Phyllobacteriaceae</taxon>
        <taxon>Mesorhizobium</taxon>
    </lineage>
</organism>
<name>A0ACC6T6C6_9HYPH</name>
<dbReference type="Proteomes" id="UP001480082">
    <property type="component" value="Unassembled WGS sequence"/>
</dbReference>
<protein>
    <submittedName>
        <fullName evidence="1">Uncharacterized protein</fullName>
    </submittedName>
</protein>
<evidence type="ECO:0000313" key="1">
    <source>
        <dbReference type="EMBL" id="MER9287472.1"/>
    </source>
</evidence>